<accession>A0ABS1JHK7</accession>
<proteinExistence type="predicted"/>
<gene>
    <name evidence="2" type="ORF">JI746_00440</name>
</gene>
<protein>
    <submittedName>
        <fullName evidence="2">DUF3443 domain-containing protein</fullName>
    </submittedName>
</protein>
<dbReference type="InterPro" id="IPR021847">
    <property type="entry name" value="DUF3443"/>
</dbReference>
<dbReference type="RefSeq" id="WP_201686813.1">
    <property type="nucleotide sequence ID" value="NZ_JAEQND010000001.1"/>
</dbReference>
<dbReference type="EMBL" id="JAEQND010000001">
    <property type="protein sequence ID" value="MBL0423561.1"/>
    <property type="molecule type" value="Genomic_DNA"/>
</dbReference>
<evidence type="ECO:0000313" key="2">
    <source>
        <dbReference type="EMBL" id="MBL0423561.1"/>
    </source>
</evidence>
<name>A0ABS1JHK7_9BURK</name>
<keyword evidence="3" id="KW-1185">Reference proteome</keyword>
<keyword evidence="1" id="KW-0732">Signal</keyword>
<dbReference type="Pfam" id="PF11925">
    <property type="entry name" value="DUF3443"/>
    <property type="match status" value="1"/>
</dbReference>
<dbReference type="Proteomes" id="UP000622707">
    <property type="component" value="Unassembled WGS sequence"/>
</dbReference>
<feature type="chain" id="PRO_5045794408" evidence="1">
    <location>
        <begin position="29"/>
        <end position="413"/>
    </location>
</feature>
<reference evidence="2 3" key="1">
    <citation type="journal article" date="2017" name="Int. J. Syst. Evol. Microbiol.">
        <title>Ramlibacter alkalitolerans sp. nov., alkali-tolerant bacterium isolated from soil of ginseng.</title>
        <authorList>
            <person name="Lee D.H."/>
            <person name="Cha C.J."/>
        </authorList>
    </citation>
    <scope>NUCLEOTIDE SEQUENCE [LARGE SCALE GENOMIC DNA]</scope>
    <source>
        <strain evidence="2 3">KACC 19305</strain>
    </source>
</reference>
<sequence>MSPRAPGAARWLRHAAALALLAILAACGGGGSDDAAAPAASPGATPGDTAPDVAAGSNVVPILLDRGTDGSAINSPFVSVTLCAPASGNCRTIDHILLDTGSVGLRVKASALGTLALPAVNAGGGVLAECGLFASGFAWGSVRSADVRLGGQQAAALPVQVMDDPAGPYARVPADCSDTGPALADAGSNGILGVGFDVQDCGSACASSVVSRLPGVYFSCTASGCSIATAPLASQLAHPVAALAGGDNNGLAIVLPDVPVGGSQRVAGSLVLGIGTRANNQLGGTAIYTARANGSFSTTYKGAVLPAFIDSGSNGIFFPDAAIPLCSSGFYCPPSPLALSATATGVNGASVAVPFTVVDASSLPSGTAAARLGGSVVLGSSFDWGLPFFFGRKVFVAIAGRATPVGPGPFWAF</sequence>
<evidence type="ECO:0000256" key="1">
    <source>
        <dbReference type="SAM" id="SignalP"/>
    </source>
</evidence>
<evidence type="ECO:0000313" key="3">
    <source>
        <dbReference type="Proteomes" id="UP000622707"/>
    </source>
</evidence>
<organism evidence="2 3">
    <name type="scientific">Ramlibacter alkalitolerans</name>
    <dbReference type="NCBI Taxonomy" id="2039631"/>
    <lineage>
        <taxon>Bacteria</taxon>
        <taxon>Pseudomonadati</taxon>
        <taxon>Pseudomonadota</taxon>
        <taxon>Betaproteobacteria</taxon>
        <taxon>Burkholderiales</taxon>
        <taxon>Comamonadaceae</taxon>
        <taxon>Ramlibacter</taxon>
    </lineage>
</organism>
<feature type="signal peptide" evidence="1">
    <location>
        <begin position="1"/>
        <end position="28"/>
    </location>
</feature>
<comment type="caution">
    <text evidence="2">The sequence shown here is derived from an EMBL/GenBank/DDBJ whole genome shotgun (WGS) entry which is preliminary data.</text>
</comment>
<dbReference type="PROSITE" id="PS51257">
    <property type="entry name" value="PROKAR_LIPOPROTEIN"/>
    <property type="match status" value="1"/>
</dbReference>